<dbReference type="GO" id="GO:0005886">
    <property type="term" value="C:plasma membrane"/>
    <property type="evidence" value="ECO:0007669"/>
    <property type="project" value="TreeGrafter"/>
</dbReference>
<keyword evidence="8" id="KW-1185">Reference proteome</keyword>
<feature type="transmembrane region" description="Helical" evidence="5">
    <location>
        <begin position="240"/>
        <end position="259"/>
    </location>
</feature>
<dbReference type="InterPro" id="IPR004837">
    <property type="entry name" value="NaCa_Exmemb"/>
</dbReference>
<evidence type="ECO:0000259" key="6">
    <source>
        <dbReference type="Pfam" id="PF01699"/>
    </source>
</evidence>
<evidence type="ECO:0000313" key="8">
    <source>
        <dbReference type="Proteomes" id="UP000187464"/>
    </source>
</evidence>
<dbReference type="AlphaFoldDB" id="A0A1R3SU24"/>
<gene>
    <name evidence="7" type="ORF">PSM36_0997</name>
</gene>
<feature type="transmembrane region" description="Helical" evidence="5">
    <location>
        <begin position="101"/>
        <end position="118"/>
    </location>
</feature>
<feature type="transmembrane region" description="Helical" evidence="5">
    <location>
        <begin position="124"/>
        <end position="143"/>
    </location>
</feature>
<feature type="domain" description="Sodium/calcium exchanger membrane region" evidence="6">
    <location>
        <begin position="3"/>
        <end position="141"/>
    </location>
</feature>
<dbReference type="RefSeq" id="WP_076929343.1">
    <property type="nucleotide sequence ID" value="NZ_LT605205.1"/>
</dbReference>
<dbReference type="GO" id="GO:0005262">
    <property type="term" value="F:calcium channel activity"/>
    <property type="evidence" value="ECO:0007669"/>
    <property type="project" value="TreeGrafter"/>
</dbReference>
<evidence type="ECO:0000256" key="1">
    <source>
        <dbReference type="ARBA" id="ARBA00004141"/>
    </source>
</evidence>
<dbReference type="Gene3D" id="1.20.1420.30">
    <property type="entry name" value="NCX, central ion-binding region"/>
    <property type="match status" value="1"/>
</dbReference>
<name>A0A1R3SU24_9BACT</name>
<keyword evidence="4 5" id="KW-0472">Membrane</keyword>
<dbReference type="GO" id="GO:0006874">
    <property type="term" value="P:intracellular calcium ion homeostasis"/>
    <property type="evidence" value="ECO:0007669"/>
    <property type="project" value="TreeGrafter"/>
</dbReference>
<keyword evidence="3 5" id="KW-1133">Transmembrane helix</keyword>
<reference evidence="7 8" key="1">
    <citation type="submission" date="2016-08" db="EMBL/GenBank/DDBJ databases">
        <authorList>
            <person name="Seilhamer J.J."/>
        </authorList>
    </citation>
    <scope>NUCLEOTIDE SEQUENCE [LARGE SCALE GENOMIC DNA]</scope>
    <source>
        <strain evidence="7">M3/6</strain>
    </source>
</reference>
<feature type="transmembrane region" description="Helical" evidence="5">
    <location>
        <begin position="76"/>
        <end position="94"/>
    </location>
</feature>
<dbReference type="PANTHER" id="PTHR10846:SF8">
    <property type="entry name" value="INNER MEMBRANE PROTEIN YRBG"/>
    <property type="match status" value="1"/>
</dbReference>
<dbReference type="InterPro" id="IPR004481">
    <property type="entry name" value="K/Na/Ca-exchanger"/>
</dbReference>
<sequence>MEIVWLLVSLVILYFGAEGLVSGASSLAKRIGISPLVIGLTIVSIGTSAPELVVSVKAAMNGQSALSIGNVLGSNFFNIGIILGLSALIYPLAVKRQLLKLDVPVMVMVSVLFFLLFLDSRISGIEALVFILLFVSYTGYLLISSKKKTHEAKDRGEEDEIRLSKHWMLDVLFIGVGLAGLVYGSDLLVENAVIIAGRLGMSEAMIGLTIVAAGTSMPELATSVVAAIKKRADIAIGNVVGSNIFNILLILGVAGLIQPISAPDINYVDSLFVIGISLLLWIFMKQGTRITRWQGAAFILFYLVYFSIKLTTM</sequence>
<dbReference type="EMBL" id="LT605205">
    <property type="protein sequence ID" value="SCD19823.1"/>
    <property type="molecule type" value="Genomic_DNA"/>
</dbReference>
<evidence type="ECO:0000256" key="3">
    <source>
        <dbReference type="ARBA" id="ARBA00022989"/>
    </source>
</evidence>
<dbReference type="PANTHER" id="PTHR10846">
    <property type="entry name" value="SODIUM/POTASSIUM/CALCIUM EXCHANGER"/>
    <property type="match status" value="1"/>
</dbReference>
<feature type="transmembrane region" description="Helical" evidence="5">
    <location>
        <begin position="290"/>
        <end position="308"/>
    </location>
</feature>
<proteinExistence type="predicted"/>
<evidence type="ECO:0000256" key="2">
    <source>
        <dbReference type="ARBA" id="ARBA00022692"/>
    </source>
</evidence>
<evidence type="ECO:0000256" key="4">
    <source>
        <dbReference type="ARBA" id="ARBA00023136"/>
    </source>
</evidence>
<evidence type="ECO:0000256" key="5">
    <source>
        <dbReference type="SAM" id="Phobius"/>
    </source>
</evidence>
<keyword evidence="2 5" id="KW-0812">Transmembrane</keyword>
<comment type="subcellular location">
    <subcellularLocation>
        <location evidence="1">Membrane</location>
        <topology evidence="1">Multi-pass membrane protein</topology>
    </subcellularLocation>
</comment>
<evidence type="ECO:0000313" key="7">
    <source>
        <dbReference type="EMBL" id="SCD19823.1"/>
    </source>
</evidence>
<dbReference type="Pfam" id="PF01699">
    <property type="entry name" value="Na_Ca_ex"/>
    <property type="match status" value="2"/>
</dbReference>
<feature type="transmembrane region" description="Helical" evidence="5">
    <location>
        <begin position="265"/>
        <end position="283"/>
    </location>
</feature>
<dbReference type="InterPro" id="IPR044880">
    <property type="entry name" value="NCX_ion-bd_dom_sf"/>
</dbReference>
<dbReference type="NCBIfam" id="TIGR00367">
    <property type="entry name" value="calcium/sodium antiporter"/>
    <property type="match status" value="1"/>
</dbReference>
<protein>
    <submittedName>
        <fullName evidence="7">K+-dependent Na+/Ca+ exchanger related-protein</fullName>
    </submittedName>
</protein>
<dbReference type="KEGG" id="psac:PSM36_0997"/>
<dbReference type="STRING" id="1642647.PSM36_0997"/>
<accession>A0A1R3SU24</accession>
<dbReference type="GO" id="GO:0008273">
    <property type="term" value="F:calcium, potassium:sodium antiporter activity"/>
    <property type="evidence" value="ECO:0007669"/>
    <property type="project" value="TreeGrafter"/>
</dbReference>
<feature type="transmembrane region" description="Helical" evidence="5">
    <location>
        <begin position="164"/>
        <end position="184"/>
    </location>
</feature>
<feature type="domain" description="Sodium/calcium exchanger membrane region" evidence="6">
    <location>
        <begin position="171"/>
        <end position="308"/>
    </location>
</feature>
<dbReference type="Proteomes" id="UP000187464">
    <property type="component" value="Chromosome I"/>
</dbReference>
<organism evidence="7 8">
    <name type="scientific">Proteiniphilum saccharofermentans</name>
    <dbReference type="NCBI Taxonomy" id="1642647"/>
    <lineage>
        <taxon>Bacteria</taxon>
        <taxon>Pseudomonadati</taxon>
        <taxon>Bacteroidota</taxon>
        <taxon>Bacteroidia</taxon>
        <taxon>Bacteroidales</taxon>
        <taxon>Dysgonomonadaceae</taxon>
        <taxon>Proteiniphilum</taxon>
    </lineage>
</organism>
<feature type="transmembrane region" description="Helical" evidence="5">
    <location>
        <begin position="204"/>
        <end position="228"/>
    </location>
</feature>